<dbReference type="CDD" id="cd12087">
    <property type="entry name" value="TM_EGFR-like"/>
    <property type="match status" value="1"/>
</dbReference>
<feature type="region of interest" description="Disordered" evidence="1">
    <location>
        <begin position="250"/>
        <end position="282"/>
    </location>
</feature>
<dbReference type="OrthoDB" id="3557178at2759"/>
<dbReference type="Proteomes" id="UP000799441">
    <property type="component" value="Unassembled WGS sequence"/>
</dbReference>
<protein>
    <submittedName>
        <fullName evidence="3">Uncharacterized protein</fullName>
    </submittedName>
</protein>
<sequence length="282" mass="29652">MASQLSTETLVQVITTTQGPKINDQQFQGWYIHPEGSLEAIDCPSSQSLLSTDSFAECCDIGASTCTTLWTSCDGRTAVGVSSDDCGEGSVCRTVSIFDQLPLNGEAPLSQIICGPSDWVASSIYRTVITTSTTSSGAISSVPSSTTSVTSSSTNSYTSASIESGVFPTTTSSPKPSSASKAWIAGAVVGPVAGIAIIAAMVWALYRRRKSRQNRGTSVFNAPPVYTDDHNGSANMQSAAGTQLHEWYQGGQKDNRNSHQLSENQIHEMSAKPAGPYELTGS</sequence>
<reference evidence="3" key="1">
    <citation type="journal article" date="2020" name="Stud. Mycol.">
        <title>101 Dothideomycetes genomes: a test case for predicting lifestyles and emergence of pathogens.</title>
        <authorList>
            <person name="Haridas S."/>
            <person name="Albert R."/>
            <person name="Binder M."/>
            <person name="Bloem J."/>
            <person name="Labutti K."/>
            <person name="Salamov A."/>
            <person name="Andreopoulos B."/>
            <person name="Baker S."/>
            <person name="Barry K."/>
            <person name="Bills G."/>
            <person name="Bluhm B."/>
            <person name="Cannon C."/>
            <person name="Castanera R."/>
            <person name="Culley D."/>
            <person name="Daum C."/>
            <person name="Ezra D."/>
            <person name="Gonzalez J."/>
            <person name="Henrissat B."/>
            <person name="Kuo A."/>
            <person name="Liang C."/>
            <person name="Lipzen A."/>
            <person name="Lutzoni F."/>
            <person name="Magnuson J."/>
            <person name="Mondo S."/>
            <person name="Nolan M."/>
            <person name="Ohm R."/>
            <person name="Pangilinan J."/>
            <person name="Park H.-J."/>
            <person name="Ramirez L."/>
            <person name="Alfaro M."/>
            <person name="Sun H."/>
            <person name="Tritt A."/>
            <person name="Yoshinaga Y."/>
            <person name="Zwiers L.-H."/>
            <person name="Turgeon B."/>
            <person name="Goodwin S."/>
            <person name="Spatafora J."/>
            <person name="Crous P."/>
            <person name="Grigoriev I."/>
        </authorList>
    </citation>
    <scope>NUCLEOTIDE SEQUENCE</scope>
    <source>
        <strain evidence="3">CBS 116435</strain>
    </source>
</reference>
<feature type="transmembrane region" description="Helical" evidence="2">
    <location>
        <begin position="182"/>
        <end position="206"/>
    </location>
</feature>
<keyword evidence="2" id="KW-1133">Transmembrane helix</keyword>
<proteinExistence type="predicted"/>
<accession>A0A9P4QHS7</accession>
<feature type="region of interest" description="Disordered" evidence="1">
    <location>
        <begin position="213"/>
        <end position="236"/>
    </location>
</feature>
<evidence type="ECO:0000256" key="1">
    <source>
        <dbReference type="SAM" id="MobiDB-lite"/>
    </source>
</evidence>
<evidence type="ECO:0000256" key="2">
    <source>
        <dbReference type="SAM" id="Phobius"/>
    </source>
</evidence>
<dbReference type="AlphaFoldDB" id="A0A9P4QHS7"/>
<evidence type="ECO:0000313" key="4">
    <source>
        <dbReference type="Proteomes" id="UP000799441"/>
    </source>
</evidence>
<keyword evidence="2" id="KW-0472">Membrane</keyword>
<comment type="caution">
    <text evidence="3">The sequence shown here is derived from an EMBL/GenBank/DDBJ whole genome shotgun (WGS) entry which is preliminary data.</text>
</comment>
<name>A0A9P4QHS7_9PEZI</name>
<keyword evidence="4" id="KW-1185">Reference proteome</keyword>
<evidence type="ECO:0000313" key="3">
    <source>
        <dbReference type="EMBL" id="KAF2725126.1"/>
    </source>
</evidence>
<organism evidence="3 4">
    <name type="scientific">Polychaeton citri CBS 116435</name>
    <dbReference type="NCBI Taxonomy" id="1314669"/>
    <lineage>
        <taxon>Eukaryota</taxon>
        <taxon>Fungi</taxon>
        <taxon>Dikarya</taxon>
        <taxon>Ascomycota</taxon>
        <taxon>Pezizomycotina</taxon>
        <taxon>Dothideomycetes</taxon>
        <taxon>Dothideomycetidae</taxon>
        <taxon>Capnodiales</taxon>
        <taxon>Capnodiaceae</taxon>
        <taxon>Polychaeton</taxon>
    </lineage>
</organism>
<gene>
    <name evidence="3" type="ORF">K431DRAFT_300046</name>
</gene>
<dbReference type="EMBL" id="MU003768">
    <property type="protein sequence ID" value="KAF2725126.1"/>
    <property type="molecule type" value="Genomic_DNA"/>
</dbReference>
<keyword evidence="2" id="KW-0812">Transmembrane</keyword>